<feature type="chain" id="PRO_5045456218" description="PLL-like beta propeller domain-containing protein" evidence="2">
    <location>
        <begin position="24"/>
        <end position="774"/>
    </location>
</feature>
<reference evidence="5" key="1">
    <citation type="journal article" date="2019" name="Int. J. Syst. Evol. Microbiol.">
        <title>The Global Catalogue of Microorganisms (GCM) 10K type strain sequencing project: providing services to taxonomists for standard genome sequencing and annotation.</title>
        <authorList>
            <consortium name="The Broad Institute Genomics Platform"/>
            <consortium name="The Broad Institute Genome Sequencing Center for Infectious Disease"/>
            <person name="Wu L."/>
            <person name="Ma J."/>
        </authorList>
    </citation>
    <scope>NUCLEOTIDE SEQUENCE [LARGE SCALE GENOMIC DNA]</scope>
    <source>
        <strain evidence="5">PCU 347</strain>
    </source>
</reference>
<keyword evidence="2" id="KW-0732">Signal</keyword>
<dbReference type="InterPro" id="IPR058502">
    <property type="entry name" value="PLL-like_beta-prop"/>
</dbReference>
<gene>
    <name evidence="4" type="ORF">ACFPC0_02070</name>
</gene>
<feature type="region of interest" description="Disordered" evidence="1">
    <location>
        <begin position="68"/>
        <end position="96"/>
    </location>
</feature>
<feature type="domain" description="PLL-like beta propeller" evidence="3">
    <location>
        <begin position="44"/>
        <end position="148"/>
    </location>
</feature>
<proteinExistence type="predicted"/>
<evidence type="ECO:0000313" key="5">
    <source>
        <dbReference type="Proteomes" id="UP001595824"/>
    </source>
</evidence>
<evidence type="ECO:0000256" key="1">
    <source>
        <dbReference type="SAM" id="MobiDB-lite"/>
    </source>
</evidence>
<dbReference type="PROSITE" id="PS50231">
    <property type="entry name" value="RICIN_B_LECTIN"/>
    <property type="match status" value="1"/>
</dbReference>
<dbReference type="CDD" id="cd00161">
    <property type="entry name" value="beta-trefoil_Ricin-like"/>
    <property type="match status" value="1"/>
</dbReference>
<dbReference type="InterPro" id="IPR035992">
    <property type="entry name" value="Ricin_B-like_lectins"/>
</dbReference>
<accession>A0ABV8T6Z3</accession>
<dbReference type="EMBL" id="JBHSDP010000004">
    <property type="protein sequence ID" value="MFC4326638.1"/>
    <property type="molecule type" value="Genomic_DNA"/>
</dbReference>
<protein>
    <recommendedName>
        <fullName evidence="3">PLL-like beta propeller domain-containing protein</fullName>
    </recommendedName>
</protein>
<dbReference type="Gene3D" id="2.120.10.70">
    <property type="entry name" value="Fucose-specific lectin"/>
    <property type="match status" value="2"/>
</dbReference>
<dbReference type="SUPFAM" id="SSF50370">
    <property type="entry name" value="Ricin B-like lectins"/>
    <property type="match status" value="1"/>
</dbReference>
<name>A0ABV8T6Z3_9ACTN</name>
<dbReference type="Proteomes" id="UP001595824">
    <property type="component" value="Unassembled WGS sequence"/>
</dbReference>
<organism evidence="4 5">
    <name type="scientific">Streptomyces andamanensis</name>
    <dbReference type="NCBI Taxonomy" id="1565035"/>
    <lineage>
        <taxon>Bacteria</taxon>
        <taxon>Bacillati</taxon>
        <taxon>Actinomycetota</taxon>
        <taxon>Actinomycetes</taxon>
        <taxon>Kitasatosporales</taxon>
        <taxon>Streptomycetaceae</taxon>
        <taxon>Streptomyces</taxon>
    </lineage>
</organism>
<feature type="domain" description="PLL-like beta propeller" evidence="3">
    <location>
        <begin position="159"/>
        <end position="432"/>
    </location>
</feature>
<dbReference type="RefSeq" id="WP_381736660.1">
    <property type="nucleotide sequence ID" value="NZ_JBHSDP010000004.1"/>
</dbReference>
<sequence length="774" mass="82840">MYDGRALLATVGLVVAGVAPVAAAPPSAAAPRPAAVTAASPAGTPVVTSTADGEAMVFARGTDDTVYRRTHRQEDDSWSDWTSTGGAAAGDPVTARDLDKRPSVFVRRADGHLWIQRQKADGDWTAWGDLGTPPDTSVAGAPAVVANDNTYSSPSPNAKGFVEGNTDGRLELFVRGADSRLWHRVQKAPNGADWSKWEALPGTWAGSPAAVVAGDGRITVVARKDDGRLRVTAQKEPSTSQTPLPADNWPAWEEIGTGYTGNVSVAVNLRKAGTLLQVFGNRSDGRLWTTTQSAPGTPDRPAGVWATDKSQKIGPAVPGRPVVTTHTDGRLAVFGIDADDHVAYRTQTSSASATDPNGIWGGGWRALDDEKAQSVAVYSAPRGKSVGFDVFAVGKGSDTLYQRSRLAAGTRDGSREDVWLDWTDLAPIGSGPCAGPGSLECLTIENADLPHQVLSLENSLKPDTAVTRDPDRGLAWQQWSLRPTDDRFGAVTIVNRLKGKCVDEDDDVLGPYHLQLADCDPARKQQMWFIEPVLPDGADKGTQTPSVFRVRNRFDTARCLTALAEDVWPHTARKVERIACDTDADNDHNTWRLGSGGATAPGILGIVLKQAAERCAFSPDANKCAFVALQKPSAYRAAEGCVAGRVLYNQSPGRDAEYYITWSHTTGTEFSFGRTVGLSIEFLSTEFSASFSWLQESTTAEQVQVHVPPKQFGWVEIAPVLRETIGYWNITLDGHTWTVPGHNVSYAKDGTNGATTFTVARTSKTPPNSGHCDA</sequence>
<evidence type="ECO:0000256" key="2">
    <source>
        <dbReference type="SAM" id="SignalP"/>
    </source>
</evidence>
<dbReference type="SUPFAM" id="SSF89372">
    <property type="entry name" value="Fucose-specific lectin"/>
    <property type="match status" value="2"/>
</dbReference>
<feature type="signal peptide" evidence="2">
    <location>
        <begin position="1"/>
        <end position="23"/>
    </location>
</feature>
<comment type="caution">
    <text evidence="4">The sequence shown here is derived from an EMBL/GenBank/DDBJ whole genome shotgun (WGS) entry which is preliminary data.</text>
</comment>
<evidence type="ECO:0000313" key="4">
    <source>
        <dbReference type="EMBL" id="MFC4326638.1"/>
    </source>
</evidence>
<dbReference type="Gene3D" id="2.80.10.50">
    <property type="match status" value="1"/>
</dbReference>
<dbReference type="Pfam" id="PF26607">
    <property type="entry name" value="DUF8189"/>
    <property type="match status" value="2"/>
</dbReference>
<keyword evidence="5" id="KW-1185">Reference proteome</keyword>
<evidence type="ECO:0000259" key="3">
    <source>
        <dbReference type="Pfam" id="PF26607"/>
    </source>
</evidence>
<dbReference type="CDD" id="cd22954">
    <property type="entry name" value="PLL_lectin"/>
    <property type="match status" value="1"/>
</dbReference>